<protein>
    <submittedName>
        <fullName evidence="4">DNA-binding LytR/AlgR family response regulator</fullName>
    </submittedName>
</protein>
<dbReference type="InterPro" id="IPR007492">
    <property type="entry name" value="LytTR_DNA-bd_dom"/>
</dbReference>
<feature type="transmembrane region" description="Helical" evidence="2">
    <location>
        <begin position="95"/>
        <end position="123"/>
    </location>
</feature>
<dbReference type="Pfam" id="PF04397">
    <property type="entry name" value="LytTR"/>
    <property type="match status" value="1"/>
</dbReference>
<dbReference type="InterPro" id="IPR046947">
    <property type="entry name" value="LytR-like"/>
</dbReference>
<evidence type="ECO:0000256" key="1">
    <source>
        <dbReference type="ARBA" id="ARBA00023012"/>
    </source>
</evidence>
<dbReference type="SMART" id="SM00850">
    <property type="entry name" value="LytTR"/>
    <property type="match status" value="1"/>
</dbReference>
<dbReference type="PIRSF" id="PIRSF031767">
    <property type="entry name" value="MHYE_LytTR"/>
    <property type="match status" value="1"/>
</dbReference>
<keyword evidence="4" id="KW-0238">DNA-binding</keyword>
<dbReference type="PANTHER" id="PTHR37299:SF1">
    <property type="entry name" value="STAGE 0 SPORULATION PROTEIN A HOMOLOG"/>
    <property type="match status" value="1"/>
</dbReference>
<keyword evidence="2" id="KW-0472">Membrane</keyword>
<proteinExistence type="predicted"/>
<comment type="caution">
    <text evidence="4">The sequence shown here is derived from an EMBL/GenBank/DDBJ whole genome shotgun (WGS) entry which is preliminary data.</text>
</comment>
<reference evidence="4 5" key="1">
    <citation type="submission" date="2024-06" db="EMBL/GenBank/DDBJ databases">
        <title>Sorghum-associated microbial communities from plants grown in Nebraska, USA.</title>
        <authorList>
            <person name="Schachtman D."/>
        </authorList>
    </citation>
    <scope>NUCLEOTIDE SEQUENCE [LARGE SCALE GENOMIC DNA]</scope>
    <source>
        <strain evidence="4 5">1073</strain>
    </source>
</reference>
<feature type="transmembrane region" description="Helical" evidence="2">
    <location>
        <begin position="143"/>
        <end position="160"/>
    </location>
</feature>
<evidence type="ECO:0000313" key="5">
    <source>
        <dbReference type="Proteomes" id="UP001549184"/>
    </source>
</evidence>
<dbReference type="InterPro" id="IPR012379">
    <property type="entry name" value="LytTR_MHYE"/>
</dbReference>
<evidence type="ECO:0000259" key="3">
    <source>
        <dbReference type="PROSITE" id="PS50930"/>
    </source>
</evidence>
<dbReference type="EMBL" id="JBEPMU010000002">
    <property type="protein sequence ID" value="MET3652246.1"/>
    <property type="molecule type" value="Genomic_DNA"/>
</dbReference>
<feature type="transmembrane region" description="Helical" evidence="2">
    <location>
        <begin position="56"/>
        <end position="74"/>
    </location>
</feature>
<keyword evidence="5" id="KW-1185">Reference proteome</keyword>
<evidence type="ECO:0000256" key="2">
    <source>
        <dbReference type="SAM" id="Phobius"/>
    </source>
</evidence>
<keyword evidence="2" id="KW-0812">Transmembrane</keyword>
<sequence>MTIKPAFDLARFQRWRRPFEIGFWVVMMTVNTVFNGVVAWFDDSYRTHRAESIEPWIWEATSSVVMLALVPFVVMASRRWTLRFDTWRQNLKVHLALSVAFCLAHVGLMIVLRMVAYRALLGWQYHFGDDWLRQLGYEYLKDIRTYFLFLAIIGGYRLLLLRLQGEASLLAEPDEGPPVEPVDRPERFLVRKLGKEFLIAAREIEWLQASGNYVNLHVRGRDYPLRATMAGIEERLDPARFVRVHRSYLVNLDYLAEMEPLETGDARLTMRDGATVPCSRRFRMQLRGRFGDAPVSA</sequence>
<dbReference type="RefSeq" id="WP_354013633.1">
    <property type="nucleotide sequence ID" value="NZ_JBEPMU010000002.1"/>
</dbReference>
<dbReference type="PANTHER" id="PTHR37299">
    <property type="entry name" value="TRANSCRIPTIONAL REGULATOR-RELATED"/>
    <property type="match status" value="1"/>
</dbReference>
<keyword evidence="1" id="KW-0902">Two-component regulatory system</keyword>
<feature type="transmembrane region" description="Helical" evidence="2">
    <location>
        <begin position="21"/>
        <end position="41"/>
    </location>
</feature>
<evidence type="ECO:0000313" key="4">
    <source>
        <dbReference type="EMBL" id="MET3652246.1"/>
    </source>
</evidence>
<dbReference type="PROSITE" id="PS50930">
    <property type="entry name" value="HTH_LYTTR"/>
    <property type="match status" value="1"/>
</dbReference>
<accession>A0ABV2JTT2</accession>
<dbReference type="Gene3D" id="2.40.50.1020">
    <property type="entry name" value="LytTr DNA-binding domain"/>
    <property type="match status" value="1"/>
</dbReference>
<dbReference type="Proteomes" id="UP001549184">
    <property type="component" value="Unassembled WGS sequence"/>
</dbReference>
<feature type="domain" description="HTH LytTR-type" evidence="3">
    <location>
        <begin position="188"/>
        <end position="292"/>
    </location>
</feature>
<name>A0ABV2JTT2_9GAMM</name>
<keyword evidence="2" id="KW-1133">Transmembrane helix</keyword>
<dbReference type="GO" id="GO:0003677">
    <property type="term" value="F:DNA binding"/>
    <property type="evidence" value="ECO:0007669"/>
    <property type="project" value="UniProtKB-KW"/>
</dbReference>
<gene>
    <name evidence="4" type="ORF">ABIC75_001968</name>
</gene>
<organism evidence="4 5">
    <name type="scientific">Dyella japonica</name>
    <dbReference type="NCBI Taxonomy" id="231455"/>
    <lineage>
        <taxon>Bacteria</taxon>
        <taxon>Pseudomonadati</taxon>
        <taxon>Pseudomonadota</taxon>
        <taxon>Gammaproteobacteria</taxon>
        <taxon>Lysobacterales</taxon>
        <taxon>Rhodanobacteraceae</taxon>
        <taxon>Dyella</taxon>
    </lineage>
</organism>